<gene>
    <name evidence="2" type="ORF">GC105_07845</name>
</gene>
<dbReference type="EMBL" id="WHNX01000010">
    <property type="protein sequence ID" value="MPW25701.1"/>
    <property type="molecule type" value="Genomic_DNA"/>
</dbReference>
<organism evidence="2 3">
    <name type="scientific">Alkalibaculum sporogenes</name>
    <dbReference type="NCBI Taxonomy" id="2655001"/>
    <lineage>
        <taxon>Bacteria</taxon>
        <taxon>Bacillati</taxon>
        <taxon>Bacillota</taxon>
        <taxon>Clostridia</taxon>
        <taxon>Eubacteriales</taxon>
        <taxon>Eubacteriaceae</taxon>
        <taxon>Alkalibaculum</taxon>
    </lineage>
</organism>
<dbReference type="AlphaFoldDB" id="A0A6A7K8Q6"/>
<dbReference type="PROSITE" id="PS51257">
    <property type="entry name" value="PROKAR_LIPOPROTEIN"/>
    <property type="match status" value="1"/>
</dbReference>
<sequence>MKKIVLLLFMTLIISVTIIGCTPDTEEIIDGVDEDIIDQPVDENNNDKPNDDRITSSGTFVGFADNNSFEVIDDQNGYIVFYKNGAYEDYSSLNLNAGDRIKTIYKREKEQNHVEKVEVLSQVDQEINLVTKNVNYVGLIDRNSFEVISDDENIALRYLSAEDKIESLDIDSNDLIEVTWYENEEGQLIVLWIEFD</sequence>
<dbReference type="Proteomes" id="UP000440004">
    <property type="component" value="Unassembled WGS sequence"/>
</dbReference>
<evidence type="ECO:0000256" key="1">
    <source>
        <dbReference type="SAM" id="SignalP"/>
    </source>
</evidence>
<feature type="chain" id="PRO_5038796149" description="DUF3221 domain-containing protein" evidence="1">
    <location>
        <begin position="21"/>
        <end position="196"/>
    </location>
</feature>
<protein>
    <recommendedName>
        <fullName evidence="4">DUF3221 domain-containing protein</fullName>
    </recommendedName>
</protein>
<accession>A0A6A7K8Q6</accession>
<evidence type="ECO:0008006" key="4">
    <source>
        <dbReference type="Google" id="ProtNLM"/>
    </source>
</evidence>
<feature type="signal peptide" evidence="1">
    <location>
        <begin position="1"/>
        <end position="20"/>
    </location>
</feature>
<reference evidence="2 3" key="1">
    <citation type="submission" date="2019-10" db="EMBL/GenBank/DDBJ databases">
        <title>Alkalibaculum tamaniensis sp.nov., a new alkaliphilic acetogen, isolated on methoxylated aromatics from a mud volcano.</title>
        <authorList>
            <person name="Khomyakova M.A."/>
            <person name="Merkel A.Y."/>
            <person name="Bonch-Osmolovskaya E.A."/>
            <person name="Slobodkin A.I."/>
        </authorList>
    </citation>
    <scope>NUCLEOTIDE SEQUENCE [LARGE SCALE GENOMIC DNA]</scope>
    <source>
        <strain evidence="2 3">M08DMB</strain>
    </source>
</reference>
<evidence type="ECO:0000313" key="2">
    <source>
        <dbReference type="EMBL" id="MPW25701.1"/>
    </source>
</evidence>
<keyword evidence="3" id="KW-1185">Reference proteome</keyword>
<comment type="caution">
    <text evidence="2">The sequence shown here is derived from an EMBL/GenBank/DDBJ whole genome shotgun (WGS) entry which is preliminary data.</text>
</comment>
<keyword evidence="1" id="KW-0732">Signal</keyword>
<proteinExistence type="predicted"/>
<evidence type="ECO:0000313" key="3">
    <source>
        <dbReference type="Proteomes" id="UP000440004"/>
    </source>
</evidence>
<name>A0A6A7K8Q6_9FIRM</name>
<dbReference type="RefSeq" id="WP_152803429.1">
    <property type="nucleotide sequence ID" value="NZ_WHNX01000010.1"/>
</dbReference>